<evidence type="ECO:0000313" key="1">
    <source>
        <dbReference type="EMBL" id="MET6997875.1"/>
    </source>
</evidence>
<dbReference type="Pfam" id="PF18928">
    <property type="entry name" value="DUF5677"/>
    <property type="match status" value="1"/>
</dbReference>
<organism evidence="1 2">
    <name type="scientific">Chitinophaga defluvii</name>
    <dbReference type="NCBI Taxonomy" id="3163343"/>
    <lineage>
        <taxon>Bacteria</taxon>
        <taxon>Pseudomonadati</taxon>
        <taxon>Bacteroidota</taxon>
        <taxon>Chitinophagia</taxon>
        <taxon>Chitinophagales</taxon>
        <taxon>Chitinophagaceae</taxon>
        <taxon>Chitinophaga</taxon>
    </lineage>
</organism>
<protein>
    <submittedName>
        <fullName evidence="1">DUF5677 domain-containing protein</fullName>
    </submittedName>
</protein>
<dbReference type="EMBL" id="JBEXAC010000001">
    <property type="protein sequence ID" value="MET6997875.1"/>
    <property type="molecule type" value="Genomic_DNA"/>
</dbReference>
<dbReference type="RefSeq" id="WP_354660510.1">
    <property type="nucleotide sequence ID" value="NZ_JBEXAC010000001.1"/>
</dbReference>
<accession>A0ABV2T4B1</accession>
<comment type="caution">
    <text evidence="1">The sequence shown here is derived from an EMBL/GenBank/DDBJ whole genome shotgun (WGS) entry which is preliminary data.</text>
</comment>
<dbReference type="InterPro" id="IPR043733">
    <property type="entry name" value="DUF5677"/>
</dbReference>
<sequence length="355" mass="41366">MKRNSFSGLLIENIQELYSNFITVAQLDSGLSKDVYLSYVNENSDEFNEVFEKYLIEESNRKFTIQYDKFFSLCLDNQRTNSALNNSSLSHFFSYINTCHVVLKNVEKVIRGNKVSTSDVVLLTLYGFMLRQADQVGHMLLSGYNDGALVLWRSFYEYALTLKLLCDKDEEDLTMRFYHHRIRNLKKQMESYQERLQPLGFRVLEDEKKNDINEFFDAVASQHGKKFLDNEYGWADHLFPGKKRATARDLEDLVDFGRYRAFYIKASGYAHTGFANIQEYQRDDNFALDIITLQTTDIRKLIDPMQLTIAVFHDVNISFLELLSDEVELDINIKVLKKISDNLMDSFDLKSTSNS</sequence>
<proteinExistence type="predicted"/>
<keyword evidence="2" id="KW-1185">Reference proteome</keyword>
<evidence type="ECO:0000313" key="2">
    <source>
        <dbReference type="Proteomes" id="UP001549749"/>
    </source>
</evidence>
<dbReference type="Proteomes" id="UP001549749">
    <property type="component" value="Unassembled WGS sequence"/>
</dbReference>
<reference evidence="1 2" key="1">
    <citation type="submission" date="2024-06" db="EMBL/GenBank/DDBJ databases">
        <title>Chitinophaga defluvii sp. nov., isolated from municipal sewage.</title>
        <authorList>
            <person name="Zhang L."/>
        </authorList>
    </citation>
    <scope>NUCLEOTIDE SEQUENCE [LARGE SCALE GENOMIC DNA]</scope>
    <source>
        <strain evidence="1 2">H8</strain>
    </source>
</reference>
<gene>
    <name evidence="1" type="ORF">ABR189_10865</name>
</gene>
<name>A0ABV2T4B1_9BACT</name>